<evidence type="ECO:0000313" key="1">
    <source>
        <dbReference type="EMBL" id="XAG95909.1"/>
    </source>
</evidence>
<dbReference type="Proteomes" id="UP001437386">
    <property type="component" value="Segment"/>
</dbReference>
<sequence>MITEIKNREQLIKYFNEHGKLHVSKYSKEHTRLRALCNRLHKEGKLTKLTCANTFLFIQVKVK</sequence>
<dbReference type="EMBL" id="PP579741">
    <property type="protein sequence ID" value="XAG95909.1"/>
    <property type="molecule type" value="Genomic_DNA"/>
</dbReference>
<accession>A0AAX4Q5T3</accession>
<keyword evidence="2" id="KW-1185">Reference proteome</keyword>
<name>A0AAX4Q5T3_9CAUD</name>
<gene>
    <name evidence="1" type="ORF">U7154_000142</name>
</gene>
<evidence type="ECO:0000313" key="2">
    <source>
        <dbReference type="Proteomes" id="UP001437386"/>
    </source>
</evidence>
<organism evidence="1 2">
    <name type="scientific">Enterobacter phage KKP_3711</name>
    <dbReference type="NCBI Taxonomy" id="3109398"/>
    <lineage>
        <taxon>Viruses</taxon>
        <taxon>Duplodnaviria</taxon>
        <taxon>Heunggongvirae</taxon>
        <taxon>Uroviricota</taxon>
        <taxon>Caudoviricetes</taxon>
        <taxon>Demerecviridae</taxon>
        <taxon>Markadamsvirinae</taxon>
    </lineage>
</organism>
<protein>
    <submittedName>
        <fullName evidence="1">Uncharacterized protein</fullName>
    </submittedName>
</protein>
<proteinExistence type="predicted"/>
<reference evidence="1 2" key="1">
    <citation type="submission" date="2024-04" db="EMBL/GenBank/DDBJ databases">
        <authorList>
            <person name="Wojcicki M."/>
            <person name="Srednicka P."/>
            <person name="Shymialevich D."/>
            <person name="Sokolowska B."/>
        </authorList>
    </citation>
    <scope>NUCLEOTIDE SEQUENCE [LARGE SCALE GENOMIC DNA]</scope>
</reference>